<dbReference type="EMBL" id="ML976618">
    <property type="protein sequence ID" value="KAF1842115.1"/>
    <property type="molecule type" value="Genomic_DNA"/>
</dbReference>
<dbReference type="AlphaFoldDB" id="A0A9P4GAP3"/>
<dbReference type="Pfam" id="PF06985">
    <property type="entry name" value="HET"/>
    <property type="match status" value="1"/>
</dbReference>
<feature type="domain" description="Heterokaryon incompatibility" evidence="1">
    <location>
        <begin position="43"/>
        <end position="202"/>
    </location>
</feature>
<evidence type="ECO:0000313" key="3">
    <source>
        <dbReference type="Proteomes" id="UP000800039"/>
    </source>
</evidence>
<evidence type="ECO:0000259" key="1">
    <source>
        <dbReference type="Pfam" id="PF06985"/>
    </source>
</evidence>
<dbReference type="InterPro" id="IPR052895">
    <property type="entry name" value="HetReg/Transcr_Mod"/>
</dbReference>
<gene>
    <name evidence="2" type="ORF">K460DRAFT_409538</name>
</gene>
<dbReference type="PANTHER" id="PTHR24148:SF64">
    <property type="entry name" value="HETEROKARYON INCOMPATIBILITY DOMAIN-CONTAINING PROTEIN"/>
    <property type="match status" value="1"/>
</dbReference>
<dbReference type="OrthoDB" id="2157530at2759"/>
<dbReference type="Pfam" id="PF26639">
    <property type="entry name" value="Het-6_barrel"/>
    <property type="match status" value="1"/>
</dbReference>
<dbReference type="Proteomes" id="UP000800039">
    <property type="component" value="Unassembled WGS sequence"/>
</dbReference>
<accession>A0A9P4GAP3</accession>
<dbReference type="InterPro" id="IPR010730">
    <property type="entry name" value="HET"/>
</dbReference>
<dbReference type="RefSeq" id="XP_040784678.1">
    <property type="nucleotide sequence ID" value="XM_040937260.1"/>
</dbReference>
<organism evidence="2 3">
    <name type="scientific">Cucurbitaria berberidis CBS 394.84</name>
    <dbReference type="NCBI Taxonomy" id="1168544"/>
    <lineage>
        <taxon>Eukaryota</taxon>
        <taxon>Fungi</taxon>
        <taxon>Dikarya</taxon>
        <taxon>Ascomycota</taxon>
        <taxon>Pezizomycotina</taxon>
        <taxon>Dothideomycetes</taxon>
        <taxon>Pleosporomycetidae</taxon>
        <taxon>Pleosporales</taxon>
        <taxon>Pleosporineae</taxon>
        <taxon>Cucurbitariaceae</taxon>
        <taxon>Cucurbitaria</taxon>
    </lineage>
</organism>
<dbReference type="PANTHER" id="PTHR24148">
    <property type="entry name" value="ANKYRIN REPEAT DOMAIN-CONTAINING PROTEIN 39 HOMOLOG-RELATED"/>
    <property type="match status" value="1"/>
</dbReference>
<comment type="caution">
    <text evidence="2">The sequence shown here is derived from an EMBL/GenBank/DDBJ whole genome shotgun (WGS) entry which is preliminary data.</text>
</comment>
<reference evidence="2" key="1">
    <citation type="submission" date="2020-01" db="EMBL/GenBank/DDBJ databases">
        <authorList>
            <consortium name="DOE Joint Genome Institute"/>
            <person name="Haridas S."/>
            <person name="Albert R."/>
            <person name="Binder M."/>
            <person name="Bloem J."/>
            <person name="Labutti K."/>
            <person name="Salamov A."/>
            <person name="Andreopoulos B."/>
            <person name="Baker S.E."/>
            <person name="Barry K."/>
            <person name="Bills G."/>
            <person name="Bluhm B.H."/>
            <person name="Cannon C."/>
            <person name="Castanera R."/>
            <person name="Culley D.E."/>
            <person name="Daum C."/>
            <person name="Ezra D."/>
            <person name="Gonzalez J.B."/>
            <person name="Henrissat B."/>
            <person name="Kuo A."/>
            <person name="Liang C."/>
            <person name="Lipzen A."/>
            <person name="Lutzoni F."/>
            <person name="Magnuson J."/>
            <person name="Mondo S."/>
            <person name="Nolan M."/>
            <person name="Ohm R."/>
            <person name="Pangilinan J."/>
            <person name="Park H.-J."/>
            <person name="Ramirez L."/>
            <person name="Alfaro M."/>
            <person name="Sun H."/>
            <person name="Tritt A."/>
            <person name="Yoshinaga Y."/>
            <person name="Zwiers L.-H."/>
            <person name="Turgeon B.G."/>
            <person name="Goodwin S.B."/>
            <person name="Spatafora J.W."/>
            <person name="Crous P.W."/>
            <person name="Grigoriev I.V."/>
        </authorList>
    </citation>
    <scope>NUCLEOTIDE SEQUENCE</scope>
    <source>
        <strain evidence="2">CBS 394.84</strain>
    </source>
</reference>
<protein>
    <recommendedName>
        <fullName evidence="1">Heterokaryon incompatibility domain-containing protein</fullName>
    </recommendedName>
</protein>
<sequence>MEYSYTPLQDVNSIRLLQLEPGYGNAPLKAHLATYRLEEHYSYDALSYVWGEPDLFESIVVNDRTLHISKNLHTILLQLRLPDEIGNLWIDAVCINQQDDIEKGQQVAIMGQIYQQANTTLCWIGQLSTHRLWALKFLQKLADEAPQYSTLCEVGPFWTVTAYGDILQPGVDVDLVVEAALQAHVEAIYESDWFTRLWIVQELALASNPKILCGAFSLSWDEFDSATRIIMSCLFEVSSPPKAMVSIKHAWYLSHRRAKHSLNMRTINSPQIVIDVDPQWSTGGVAWDMRNKKCKDDRDRVYALLSLAVSGNGLKLFVPDAFVPDYTRPVEWVYREYWRRYGGPKSLFYAGLSRRRDHRKPDTNRVMDDAASTWFNDNYLPSWAPELRTRHTEEWKPIFGSDYGTSTTLQYKGYHFTNAPSIIMIRGHRFDVVARGFHISHRINPSQSWADFVDLRTTIISLLSLESKYEPYPSGQTWTGALGSTLMTDMPYNHEHPFQRYLNAAHLNIRLSDSELCRIWKLYLELFLAENGAGWKEYCSVAGSAIMSRRGLQFHSSGKLKHDCELVGILHSYIGDVLQAHRLVITKRGYMGLAPPDTTVGDVVVAFGGPNVPFVVRDVGELVANGARWSVSAGGIQRNLSQLLGPCYLQGIMRTELMNEERYRKEFEWEINQLGMIPKPTLHLI</sequence>
<name>A0A9P4GAP3_9PLEO</name>
<evidence type="ECO:0000313" key="2">
    <source>
        <dbReference type="EMBL" id="KAF1842115.1"/>
    </source>
</evidence>
<keyword evidence="3" id="KW-1185">Reference proteome</keyword>
<proteinExistence type="predicted"/>
<dbReference type="GeneID" id="63854510"/>